<dbReference type="STRING" id="1379680.GCA_001612615_02070"/>
<feature type="domain" description="Lsr2 dimerization" evidence="2">
    <location>
        <begin position="1"/>
        <end position="59"/>
    </location>
</feature>
<evidence type="ECO:0000259" key="3">
    <source>
        <dbReference type="Pfam" id="PF23359"/>
    </source>
</evidence>
<evidence type="ECO:0000313" key="5">
    <source>
        <dbReference type="Proteomes" id="UP000219565"/>
    </source>
</evidence>
<dbReference type="InterPro" id="IPR055370">
    <property type="entry name" value="Lsr2_DNA-bd"/>
</dbReference>
<organism evidence="4 5">
    <name type="scientific">Nocardia amikacinitolerans</name>
    <dbReference type="NCBI Taxonomy" id="756689"/>
    <lineage>
        <taxon>Bacteria</taxon>
        <taxon>Bacillati</taxon>
        <taxon>Actinomycetota</taxon>
        <taxon>Actinomycetes</taxon>
        <taxon>Mycobacteriales</taxon>
        <taxon>Nocardiaceae</taxon>
        <taxon>Nocardia</taxon>
    </lineage>
</organism>
<accession>A0A285L2J8</accession>
<keyword evidence="1" id="KW-0238">DNA-binding</keyword>
<evidence type="ECO:0000313" key="4">
    <source>
        <dbReference type="EMBL" id="SNY79124.1"/>
    </source>
</evidence>
<dbReference type="AlphaFoldDB" id="A0A285L2J8"/>
<evidence type="ECO:0000256" key="1">
    <source>
        <dbReference type="ARBA" id="ARBA00023125"/>
    </source>
</evidence>
<dbReference type="RefSeq" id="WP_067782923.1">
    <property type="nucleotide sequence ID" value="NZ_JAMTCV010000006.1"/>
</dbReference>
<dbReference type="EMBL" id="OBEG01000001">
    <property type="protein sequence ID" value="SNY79124.1"/>
    <property type="molecule type" value="Genomic_DNA"/>
</dbReference>
<name>A0A285L2J8_9NOCA</name>
<dbReference type="GO" id="GO:0003677">
    <property type="term" value="F:DNA binding"/>
    <property type="evidence" value="ECO:0007669"/>
    <property type="project" value="UniProtKB-KW"/>
</dbReference>
<feature type="domain" description="Lsr2 DNA-binding" evidence="3">
    <location>
        <begin position="76"/>
        <end position="110"/>
    </location>
</feature>
<sequence length="112" mass="12294">MARKVVVTVVDDYDGRSPAVETVSFGMDGVGYEIDLSEENAARLREVFAEWTPFGRQVGRVGRRRSKPVEPSGVRKPEAGVVRKWARANGFEVPSRGRVPSEVVAAYEKAAS</sequence>
<dbReference type="Gene3D" id="3.30.60.230">
    <property type="entry name" value="Lsr2, dimerization domain"/>
    <property type="match status" value="1"/>
</dbReference>
<dbReference type="Gene3D" id="4.10.320.10">
    <property type="entry name" value="E3-binding domain"/>
    <property type="match status" value="1"/>
</dbReference>
<reference evidence="5" key="1">
    <citation type="submission" date="2017-09" db="EMBL/GenBank/DDBJ databases">
        <authorList>
            <person name="Varghese N."/>
            <person name="Submissions S."/>
        </authorList>
    </citation>
    <scope>NUCLEOTIDE SEQUENCE [LARGE SCALE GENOMIC DNA]</scope>
    <source>
        <strain evidence="5">DSM 45537</strain>
    </source>
</reference>
<dbReference type="InterPro" id="IPR036625">
    <property type="entry name" value="E3-bd_dom_sf"/>
</dbReference>
<dbReference type="InterPro" id="IPR024412">
    <property type="entry name" value="Lsr2_dim_dom"/>
</dbReference>
<dbReference type="Pfam" id="PF11774">
    <property type="entry name" value="Lsr2"/>
    <property type="match status" value="1"/>
</dbReference>
<dbReference type="Pfam" id="PF23359">
    <property type="entry name" value="Lsr2_DNA-bd"/>
    <property type="match status" value="1"/>
</dbReference>
<protein>
    <submittedName>
        <fullName evidence="4">Lsr2 protein</fullName>
    </submittedName>
</protein>
<gene>
    <name evidence="4" type="ORF">SAMN04244553_1501</name>
</gene>
<evidence type="ECO:0000259" key="2">
    <source>
        <dbReference type="Pfam" id="PF11774"/>
    </source>
</evidence>
<keyword evidence="5" id="KW-1185">Reference proteome</keyword>
<proteinExistence type="predicted"/>
<dbReference type="OrthoDB" id="4113332at2"/>
<dbReference type="Proteomes" id="UP000219565">
    <property type="component" value="Unassembled WGS sequence"/>
</dbReference>
<dbReference type="InterPro" id="IPR042261">
    <property type="entry name" value="Lsr2-like_dimerization"/>
</dbReference>
<dbReference type="GO" id="GO:0016746">
    <property type="term" value="F:acyltransferase activity"/>
    <property type="evidence" value="ECO:0007669"/>
    <property type="project" value="InterPro"/>
</dbReference>